<dbReference type="KEGG" id="ptes:JQU52_08665"/>
<protein>
    <submittedName>
        <fullName evidence="3">DUF2062 domain-containing protein</fullName>
    </submittedName>
</protein>
<dbReference type="InterPro" id="IPR018639">
    <property type="entry name" value="DUF2062"/>
</dbReference>
<feature type="transmembrane region" description="Helical" evidence="1">
    <location>
        <begin position="102"/>
        <end position="118"/>
    </location>
</feature>
<keyword evidence="4" id="KW-1185">Reference proteome</keyword>
<keyword evidence="1" id="KW-0812">Transmembrane</keyword>
<name>A0A892ZLQ5_9NEIS</name>
<gene>
    <name evidence="3" type="ORF">JQU52_08665</name>
</gene>
<evidence type="ECO:0000259" key="2">
    <source>
        <dbReference type="Pfam" id="PF09835"/>
    </source>
</evidence>
<feature type="domain" description="DUF2062" evidence="2">
    <location>
        <begin position="22"/>
        <end position="169"/>
    </location>
</feature>
<organism evidence="3 4">
    <name type="scientific">Paralysiella testudinis</name>
    <dbReference type="NCBI Taxonomy" id="2809020"/>
    <lineage>
        <taxon>Bacteria</taxon>
        <taxon>Pseudomonadati</taxon>
        <taxon>Pseudomonadota</taxon>
        <taxon>Betaproteobacteria</taxon>
        <taxon>Neisseriales</taxon>
        <taxon>Neisseriaceae</taxon>
        <taxon>Paralysiella</taxon>
    </lineage>
</organism>
<proteinExistence type="predicted"/>
<dbReference type="PANTHER" id="PTHR40547:SF1">
    <property type="entry name" value="SLL0298 PROTEIN"/>
    <property type="match status" value="1"/>
</dbReference>
<dbReference type="Proteomes" id="UP000653156">
    <property type="component" value="Chromosome"/>
</dbReference>
<feature type="transmembrane region" description="Helical" evidence="1">
    <location>
        <begin position="138"/>
        <end position="161"/>
    </location>
</feature>
<dbReference type="PANTHER" id="PTHR40547">
    <property type="entry name" value="SLL0298 PROTEIN"/>
    <property type="match status" value="1"/>
</dbReference>
<evidence type="ECO:0000313" key="4">
    <source>
        <dbReference type="Proteomes" id="UP000653156"/>
    </source>
</evidence>
<dbReference type="Pfam" id="PF09835">
    <property type="entry name" value="DUF2062"/>
    <property type="match status" value="1"/>
</dbReference>
<dbReference type="EMBL" id="CP069798">
    <property type="protein sequence ID" value="QRQ83318.1"/>
    <property type="molecule type" value="Genomic_DNA"/>
</dbReference>
<sequence>MLQRIRQNLPTQQQIFASRWARPLAPWFDKPYFWHLNRRQAASAVAVGLFCGLMPGPTQMLAALLLGYVVRTNLPLAMFTTLYTNPFTYLPLYYLAYSIGHWLLYASAPSAELVFPAWGSADYWQQLAHWFGQFGKPLLLGVPVLGGSLAAIGYVLVSWLWRWQTLRRRHK</sequence>
<keyword evidence="1" id="KW-0472">Membrane</keyword>
<feature type="transmembrane region" description="Helical" evidence="1">
    <location>
        <begin position="76"/>
        <end position="95"/>
    </location>
</feature>
<evidence type="ECO:0000313" key="3">
    <source>
        <dbReference type="EMBL" id="QRQ83318.1"/>
    </source>
</evidence>
<keyword evidence="1" id="KW-1133">Transmembrane helix</keyword>
<accession>A0A892ZLQ5</accession>
<dbReference type="AlphaFoldDB" id="A0A892ZLQ5"/>
<evidence type="ECO:0000256" key="1">
    <source>
        <dbReference type="SAM" id="Phobius"/>
    </source>
</evidence>
<feature type="transmembrane region" description="Helical" evidence="1">
    <location>
        <begin position="44"/>
        <end position="70"/>
    </location>
</feature>
<reference evidence="3" key="1">
    <citation type="submission" date="2021-02" db="EMBL/GenBank/DDBJ databases">
        <title>Neisseriaceae sp. 26B isolated from the cloaca of a Common Toad-headed Turtle (Mesoclemmys nasuta).</title>
        <authorList>
            <person name="Spergser J."/>
            <person name="Busse H.-J."/>
        </authorList>
    </citation>
    <scope>NUCLEOTIDE SEQUENCE</scope>
    <source>
        <strain evidence="3">26B</strain>
    </source>
</reference>